<evidence type="ECO:0000256" key="17">
    <source>
        <dbReference type="SAM" id="SignalP"/>
    </source>
</evidence>
<dbReference type="GO" id="GO:0004222">
    <property type="term" value="F:metalloendopeptidase activity"/>
    <property type="evidence" value="ECO:0007669"/>
    <property type="project" value="InterPro"/>
</dbReference>
<keyword evidence="3" id="KW-0963">Cytoplasm</keyword>
<evidence type="ECO:0000256" key="2">
    <source>
        <dbReference type="ARBA" id="ARBA00006040"/>
    </source>
</evidence>
<comment type="subcellular location">
    <subcellularLocation>
        <location evidence="1">Cytoplasm</location>
    </subcellularLocation>
</comment>
<comment type="catalytic activity">
    <reaction evidence="10">
        <text>Hydrolysis of unblocked, C-terminal dipeptides from oligopeptides, with broad specificity. Does not hydrolyze bonds in which P1' is Pro, or both P1 and P1' are Gly.</text>
        <dbReference type="EC" id="3.4.15.5"/>
    </reaction>
</comment>
<comment type="similarity">
    <text evidence="2 15">Belongs to the peptidase M3 family.</text>
</comment>
<feature type="compositionally biased region" description="Gly residues" evidence="16">
    <location>
        <begin position="745"/>
        <end position="754"/>
    </location>
</feature>
<dbReference type="PANTHER" id="PTHR43660:SF1">
    <property type="entry name" value="DIPEPTIDYL CARBOXYPEPTIDASE"/>
    <property type="match status" value="1"/>
</dbReference>
<feature type="region of interest" description="Disordered" evidence="16">
    <location>
        <begin position="725"/>
        <end position="754"/>
    </location>
</feature>
<dbReference type="CDD" id="cd06456">
    <property type="entry name" value="M3A_DCP"/>
    <property type="match status" value="1"/>
</dbReference>
<dbReference type="GO" id="GO:0004180">
    <property type="term" value="F:carboxypeptidase activity"/>
    <property type="evidence" value="ECO:0007669"/>
    <property type="project" value="UniProtKB-KW"/>
</dbReference>
<protein>
    <recommendedName>
        <fullName evidence="13">Dipeptidyl carboxypeptidase</fullName>
        <ecNumber evidence="12">3.4.15.5</ecNumber>
    </recommendedName>
    <alternativeName>
        <fullName evidence="14">Peptidyl-dipeptidase Dcp</fullName>
    </alternativeName>
</protein>
<evidence type="ECO:0000256" key="16">
    <source>
        <dbReference type="SAM" id="MobiDB-lite"/>
    </source>
</evidence>
<dbReference type="AlphaFoldDB" id="A0A6I4TCQ6"/>
<sequence length="754" mass="83233">MTNRFLSATAPLALASALLSGCTTMQDTTTAATPVTDAPVAVAIPEGTGYFASDSTLPFLAPDFTKISEDDYVPAFEQGMAIQKAEVAAITANPAAPTFENTIVALEKSGRMLGRVATVFFALTGSNTTDRLDEINEQISPKLTAHGDSITLDPALFARVKAVYDNRAAMTMTPEDAKLLETTYENMVQAGAMLTDAQREQVKALNSELSTTTTQFGQRLREATLANALIVDTRAELAGLSDADITAAAKLAEEKGQPGKFAIALQNTTQQPLLPSLTNRAVRERLMKASLHRADQGGPNDTRLLLARIASLRAQKAALFGKPDWATYTMWDRMAETPKTALDFMGQMVPPLAATQRREAALLNQQIRKEGGKFTVQPWDWYRYANKVKAERYDLDEDKVAEYFQIDKVLEDGVFYAAEQLYGLKFAKRTDLPVYHPDVTVYTVFDRDGSELGLFYFDPYQRPSKRGGAWMSNFVDQSYLWGTKPVIYNVLNIPKAPAGEAQLVSFDNVNTMFHEFGHALHGFFADQKYVSLSGTATARDFVEYPSQVNELWATYPSVLSNYAKHYKTGETIPQAMIDKLEEAGKFNQGYDFGEVVAAALLDMKWHALTPAEAAAIDTPAEVDAFERRALTELGLEVDLVPPRYRSSYFNHIFSSPAGYSAGYYSYLWTEMLDKDSRKWFLDNGGLTRKNGDHYRATVLSRGGTMDYYQMFQNFLGRRPDVRPMLESRGLVGGDTPPEAATTDDGGNGTGTPKS</sequence>
<evidence type="ECO:0000256" key="4">
    <source>
        <dbReference type="ARBA" id="ARBA00022645"/>
    </source>
</evidence>
<dbReference type="InterPro" id="IPR034005">
    <property type="entry name" value="M3A_DCP"/>
</dbReference>
<evidence type="ECO:0000256" key="9">
    <source>
        <dbReference type="ARBA" id="ARBA00023049"/>
    </source>
</evidence>
<dbReference type="EC" id="3.4.15.5" evidence="12"/>
<evidence type="ECO:0000256" key="14">
    <source>
        <dbReference type="ARBA" id="ARBA00075608"/>
    </source>
</evidence>
<keyword evidence="5 15" id="KW-0645">Protease</keyword>
<dbReference type="GO" id="GO:0005829">
    <property type="term" value="C:cytosol"/>
    <property type="evidence" value="ECO:0007669"/>
    <property type="project" value="TreeGrafter"/>
</dbReference>
<evidence type="ECO:0000256" key="7">
    <source>
        <dbReference type="ARBA" id="ARBA00022801"/>
    </source>
</evidence>
<evidence type="ECO:0000256" key="8">
    <source>
        <dbReference type="ARBA" id="ARBA00022833"/>
    </source>
</evidence>
<dbReference type="PANTHER" id="PTHR43660">
    <property type="entry name" value="DIPEPTIDYL CARBOXYPEPTIDASE"/>
    <property type="match status" value="1"/>
</dbReference>
<dbReference type="RefSeq" id="WP_160609962.1">
    <property type="nucleotide sequence ID" value="NZ_WTZA01000001.1"/>
</dbReference>
<evidence type="ECO:0000313" key="19">
    <source>
        <dbReference type="EMBL" id="MXO74188.1"/>
    </source>
</evidence>
<comment type="function">
    <text evidence="11">Removes dipeptides from the C-termini of N-blocked tripeptides, tetrapeptides and larger peptides.</text>
</comment>
<keyword evidence="6 15" id="KW-0479">Metal-binding</keyword>
<dbReference type="GO" id="GO:0046872">
    <property type="term" value="F:metal ion binding"/>
    <property type="evidence" value="ECO:0007669"/>
    <property type="project" value="UniProtKB-UniRule"/>
</dbReference>
<name>A0A6I4TCQ6_9SPHN</name>
<dbReference type="Gene3D" id="1.10.1370.40">
    <property type="match status" value="3"/>
</dbReference>
<evidence type="ECO:0000256" key="11">
    <source>
        <dbReference type="ARBA" id="ARBA00054529"/>
    </source>
</evidence>
<evidence type="ECO:0000256" key="3">
    <source>
        <dbReference type="ARBA" id="ARBA00022490"/>
    </source>
</evidence>
<dbReference type="Proteomes" id="UP000439522">
    <property type="component" value="Unassembled WGS sequence"/>
</dbReference>
<dbReference type="Pfam" id="PF01432">
    <property type="entry name" value="Peptidase_M3"/>
    <property type="match status" value="1"/>
</dbReference>
<evidence type="ECO:0000256" key="15">
    <source>
        <dbReference type="RuleBase" id="RU003435"/>
    </source>
</evidence>
<evidence type="ECO:0000256" key="6">
    <source>
        <dbReference type="ARBA" id="ARBA00022723"/>
    </source>
</evidence>
<dbReference type="PROSITE" id="PS51257">
    <property type="entry name" value="PROKAR_LIPOPROTEIN"/>
    <property type="match status" value="1"/>
</dbReference>
<accession>A0A6I4TCQ6</accession>
<reference evidence="19 20" key="1">
    <citation type="submission" date="2019-12" db="EMBL/GenBank/DDBJ databases">
        <title>Genomic-based taxomic classification of the family Erythrobacteraceae.</title>
        <authorList>
            <person name="Xu L."/>
        </authorList>
    </citation>
    <scope>NUCLEOTIDE SEQUENCE [LARGE SCALE GENOMIC DNA]</scope>
    <source>
        <strain evidence="19 20">100921-2</strain>
    </source>
</reference>
<keyword evidence="7 15" id="KW-0378">Hydrolase</keyword>
<keyword evidence="20" id="KW-1185">Reference proteome</keyword>
<dbReference type="SUPFAM" id="SSF55486">
    <property type="entry name" value="Metalloproteases ('zincins'), catalytic domain"/>
    <property type="match status" value="1"/>
</dbReference>
<keyword evidence="4 19" id="KW-0121">Carboxypeptidase</keyword>
<dbReference type="OrthoDB" id="9773538at2"/>
<keyword evidence="17" id="KW-0732">Signal</keyword>
<proteinExistence type="inferred from homology"/>
<evidence type="ECO:0000256" key="10">
    <source>
        <dbReference type="ARBA" id="ARBA00052506"/>
    </source>
</evidence>
<dbReference type="FunFam" id="1.10.1370.40:FF:000001">
    <property type="entry name" value="Dipeptidyl carboxypeptidase II"/>
    <property type="match status" value="1"/>
</dbReference>
<dbReference type="FunFam" id="3.40.390.10:FF:000009">
    <property type="entry name" value="Oligopeptidase A"/>
    <property type="match status" value="1"/>
</dbReference>
<dbReference type="EMBL" id="WTZA01000001">
    <property type="protein sequence ID" value="MXO74188.1"/>
    <property type="molecule type" value="Genomic_DNA"/>
</dbReference>
<feature type="domain" description="Peptidase M3A/M3B catalytic" evidence="18">
    <location>
        <begin position="276"/>
        <end position="729"/>
    </location>
</feature>
<evidence type="ECO:0000256" key="12">
    <source>
        <dbReference type="ARBA" id="ARBA00066668"/>
    </source>
</evidence>
<gene>
    <name evidence="19" type="ORF">GRI40_02990</name>
</gene>
<dbReference type="GO" id="GO:0006508">
    <property type="term" value="P:proteolysis"/>
    <property type="evidence" value="ECO:0007669"/>
    <property type="project" value="UniProtKB-KW"/>
</dbReference>
<dbReference type="InterPro" id="IPR001567">
    <property type="entry name" value="Pept_M3A_M3B_dom"/>
</dbReference>
<feature type="chain" id="PRO_5026081363" description="Dipeptidyl carboxypeptidase" evidence="17">
    <location>
        <begin position="26"/>
        <end position="754"/>
    </location>
</feature>
<dbReference type="InterPro" id="IPR045090">
    <property type="entry name" value="Pept_M3A_M3B"/>
</dbReference>
<evidence type="ECO:0000256" key="5">
    <source>
        <dbReference type="ARBA" id="ARBA00022670"/>
    </source>
</evidence>
<comment type="caution">
    <text evidence="19">The sequence shown here is derived from an EMBL/GenBank/DDBJ whole genome shotgun (WGS) entry which is preliminary data.</text>
</comment>
<evidence type="ECO:0000256" key="13">
    <source>
        <dbReference type="ARBA" id="ARBA00070755"/>
    </source>
</evidence>
<evidence type="ECO:0000259" key="18">
    <source>
        <dbReference type="Pfam" id="PF01432"/>
    </source>
</evidence>
<evidence type="ECO:0000313" key="20">
    <source>
        <dbReference type="Proteomes" id="UP000439522"/>
    </source>
</evidence>
<keyword evidence="8 15" id="KW-0862">Zinc</keyword>
<dbReference type="GO" id="GO:0008241">
    <property type="term" value="F:peptidyl-dipeptidase activity"/>
    <property type="evidence" value="ECO:0007669"/>
    <property type="project" value="UniProtKB-EC"/>
</dbReference>
<feature type="signal peptide" evidence="17">
    <location>
        <begin position="1"/>
        <end position="25"/>
    </location>
</feature>
<evidence type="ECO:0000256" key="1">
    <source>
        <dbReference type="ARBA" id="ARBA00004496"/>
    </source>
</evidence>
<comment type="cofactor">
    <cofactor evidence="15">
        <name>Zn(2+)</name>
        <dbReference type="ChEBI" id="CHEBI:29105"/>
    </cofactor>
    <text evidence="15">Binds 1 zinc ion.</text>
</comment>
<organism evidence="19 20">
    <name type="scientific">Tsuneonella aeria</name>
    <dbReference type="NCBI Taxonomy" id="1837929"/>
    <lineage>
        <taxon>Bacteria</taxon>
        <taxon>Pseudomonadati</taxon>
        <taxon>Pseudomonadota</taxon>
        <taxon>Alphaproteobacteria</taxon>
        <taxon>Sphingomonadales</taxon>
        <taxon>Erythrobacteraceae</taxon>
        <taxon>Tsuneonella</taxon>
    </lineage>
</organism>
<keyword evidence="9 15" id="KW-0482">Metalloprotease</keyword>